<dbReference type="Proteomes" id="UP000244930">
    <property type="component" value="Chromosome"/>
</dbReference>
<dbReference type="InterPro" id="IPR013362">
    <property type="entry name" value="Pilus_4_PilV"/>
</dbReference>
<proteinExistence type="predicted"/>
<gene>
    <name evidence="2" type="primary">pilV</name>
    <name evidence="2" type="ORF">CEW83_19400</name>
</gene>
<dbReference type="NCBIfam" id="TIGR02523">
    <property type="entry name" value="type_IV_pilV"/>
    <property type="match status" value="1"/>
</dbReference>
<dbReference type="RefSeq" id="WP_108950830.1">
    <property type="nucleotide sequence ID" value="NZ_CP022187.1"/>
</dbReference>
<evidence type="ECO:0000313" key="2">
    <source>
        <dbReference type="EMBL" id="AWI77131.1"/>
    </source>
</evidence>
<dbReference type="Pfam" id="PF07963">
    <property type="entry name" value="N_methyl"/>
    <property type="match status" value="1"/>
</dbReference>
<reference evidence="2 3" key="1">
    <citation type="submission" date="2017-06" db="EMBL/GenBank/DDBJ databases">
        <title>Azoarcus.</title>
        <authorList>
            <person name="Woo J.-H."/>
            <person name="Kim H.-S."/>
        </authorList>
    </citation>
    <scope>NUCLEOTIDE SEQUENCE [LARGE SCALE GENOMIC DNA]</scope>
    <source>
        <strain evidence="2 3">TSPY31</strain>
    </source>
</reference>
<accession>A0A2U8GU73</accession>
<feature type="transmembrane region" description="Helical" evidence="1">
    <location>
        <begin position="20"/>
        <end position="40"/>
    </location>
</feature>
<keyword evidence="1" id="KW-0472">Membrane</keyword>
<keyword evidence="1" id="KW-0812">Transmembrane</keyword>
<dbReference type="EMBL" id="CP022187">
    <property type="protein sequence ID" value="AWI77131.1"/>
    <property type="molecule type" value="Genomic_DNA"/>
</dbReference>
<dbReference type="InterPro" id="IPR012902">
    <property type="entry name" value="N_methyl_site"/>
</dbReference>
<keyword evidence="3" id="KW-1185">Reference proteome</keyword>
<sequence length="154" mass="16781">MPADRRNRQIFKNAQGGFTLIEVLVSVLVLSIGLLGMAALQINAMKNNQSSFQRTQAIMLSYFMLDSMRTNRTDALNGNYNMAKTCAVPAVGGSLVSNDRHFWVQALKDNIANDNGTCGEIACAGTTCTVRIYWDDGRGTGGSSTQMFQTSTRL</sequence>
<dbReference type="KEGG" id="acom:CEW83_19400"/>
<protein>
    <submittedName>
        <fullName evidence="2">Type IV pilus modification protein PilV</fullName>
    </submittedName>
</protein>
<dbReference type="NCBIfam" id="TIGR02532">
    <property type="entry name" value="IV_pilin_GFxxxE"/>
    <property type="match status" value="1"/>
</dbReference>
<evidence type="ECO:0000313" key="3">
    <source>
        <dbReference type="Proteomes" id="UP000244930"/>
    </source>
</evidence>
<evidence type="ECO:0000256" key="1">
    <source>
        <dbReference type="SAM" id="Phobius"/>
    </source>
</evidence>
<keyword evidence="1" id="KW-1133">Transmembrane helix</keyword>
<name>A0A2U8GU73_9RHOO</name>
<dbReference type="AlphaFoldDB" id="A0A2U8GU73"/>
<organism evidence="2 3">
    <name type="scientific">Parazoarcus communis</name>
    <dbReference type="NCBI Taxonomy" id="41977"/>
    <lineage>
        <taxon>Bacteria</taxon>
        <taxon>Pseudomonadati</taxon>
        <taxon>Pseudomonadota</taxon>
        <taxon>Betaproteobacteria</taxon>
        <taxon>Rhodocyclales</taxon>
        <taxon>Zoogloeaceae</taxon>
        <taxon>Parazoarcus</taxon>
    </lineage>
</organism>